<evidence type="ECO:0000313" key="4">
    <source>
        <dbReference type="Proteomes" id="UP000007799"/>
    </source>
</evidence>
<dbReference type="KEGG" id="sre:PTSG_12760"/>
<dbReference type="PROSITE" id="PS50181">
    <property type="entry name" value="FBOX"/>
    <property type="match status" value="1"/>
</dbReference>
<dbReference type="InParanoid" id="F2UK47"/>
<dbReference type="GeneID" id="16070941"/>
<gene>
    <name evidence="3" type="ORF">PTSG_12760</name>
</gene>
<feature type="region of interest" description="Disordered" evidence="1">
    <location>
        <begin position="1"/>
        <end position="40"/>
    </location>
</feature>
<keyword evidence="4" id="KW-1185">Reference proteome</keyword>
<sequence length="485" mass="54164">MSTRKPSGDARVPGRAAHRGRARTSGMRMQQARRRQPRRRDATAAYLTWATLPEELLEHIFSWLHPVDILRCACTCKHWQAASQQQRLWKDVFARRFPKLVPKVSGNAITWRQQCLTRIFKSRQAFMQRAGALTPDRYTGSQDLGNFLRQASAVFVLRITADNQTHNVIAKHIKSAEHRLGTVVQWTKKLNEIDWQRVDSVSVLLSIIADPRLDACRSRARVLLCRSHVYKHATVTAAPPVAQTDLVSLTTLDRSLVLGLWKDDPSHTPAFVALNVTYAALLGAVLHASETRMYVPPPAAAVDDDISTRYGMIDYHVVVQVRTLQHTVFLNAFSPVDCLPTFTSLGGGHRGGAKYAVLPLLGPDARQSHLPCDSTDTTLVWKCEHFSASLDDALLVDVVVRDGSMAVVAETSQLVPIDHQTADERRDDYAFSEGESLRFCVTGGDELGIQLEGSIIKEEDGPIVHTLRVLLSLDRVNTHFSRNYK</sequence>
<feature type="domain" description="F-box" evidence="2">
    <location>
        <begin position="46"/>
        <end position="92"/>
    </location>
</feature>
<dbReference type="Pfam" id="PF12937">
    <property type="entry name" value="F-box-like"/>
    <property type="match status" value="1"/>
</dbReference>
<dbReference type="SUPFAM" id="SSF81383">
    <property type="entry name" value="F-box domain"/>
    <property type="match status" value="1"/>
</dbReference>
<dbReference type="FunCoup" id="F2UK47">
    <property type="interactions" value="13"/>
</dbReference>
<name>F2UK47_SALR5</name>
<dbReference type="Gene3D" id="1.20.1280.50">
    <property type="match status" value="1"/>
</dbReference>
<dbReference type="GO" id="GO:0019005">
    <property type="term" value="C:SCF ubiquitin ligase complex"/>
    <property type="evidence" value="ECO:0007669"/>
    <property type="project" value="TreeGrafter"/>
</dbReference>
<dbReference type="EMBL" id="GL832978">
    <property type="protein sequence ID" value="EGD77496.1"/>
    <property type="molecule type" value="Genomic_DNA"/>
</dbReference>
<evidence type="ECO:0000259" key="2">
    <source>
        <dbReference type="PROSITE" id="PS50181"/>
    </source>
</evidence>
<dbReference type="Proteomes" id="UP000007799">
    <property type="component" value="Unassembled WGS sequence"/>
</dbReference>
<dbReference type="PANTHER" id="PTHR46731">
    <property type="entry name" value="F-BOX ONLY PROTEIN 15"/>
    <property type="match status" value="1"/>
</dbReference>
<protein>
    <recommendedName>
        <fullName evidence="2">F-box domain-containing protein</fullName>
    </recommendedName>
</protein>
<dbReference type="STRING" id="946362.F2UK47"/>
<dbReference type="InterPro" id="IPR001810">
    <property type="entry name" value="F-box_dom"/>
</dbReference>
<dbReference type="AlphaFoldDB" id="F2UK47"/>
<proteinExistence type="predicted"/>
<organism evidence="4">
    <name type="scientific">Salpingoeca rosetta (strain ATCC 50818 / BSB-021)</name>
    <dbReference type="NCBI Taxonomy" id="946362"/>
    <lineage>
        <taxon>Eukaryota</taxon>
        <taxon>Choanoflagellata</taxon>
        <taxon>Craspedida</taxon>
        <taxon>Salpingoecidae</taxon>
        <taxon>Salpingoeca</taxon>
    </lineage>
</organism>
<dbReference type="InterPro" id="IPR036047">
    <property type="entry name" value="F-box-like_dom_sf"/>
</dbReference>
<dbReference type="SMART" id="SM00256">
    <property type="entry name" value="FBOX"/>
    <property type="match status" value="1"/>
</dbReference>
<accession>F2UK47</accession>
<dbReference type="RefSeq" id="XP_004990384.1">
    <property type="nucleotide sequence ID" value="XM_004990327.1"/>
</dbReference>
<evidence type="ECO:0000256" key="1">
    <source>
        <dbReference type="SAM" id="MobiDB-lite"/>
    </source>
</evidence>
<dbReference type="PANTHER" id="PTHR46731:SF1">
    <property type="entry name" value="F-BOX ONLY PROTEIN 15"/>
    <property type="match status" value="1"/>
</dbReference>
<dbReference type="OrthoDB" id="3219396at2759"/>
<evidence type="ECO:0000313" key="3">
    <source>
        <dbReference type="EMBL" id="EGD77496.1"/>
    </source>
</evidence>
<reference evidence="3" key="1">
    <citation type="submission" date="2009-08" db="EMBL/GenBank/DDBJ databases">
        <title>Annotation of Salpingoeca rosetta.</title>
        <authorList>
            <consortium name="The Broad Institute Genome Sequencing Platform"/>
            <person name="Russ C."/>
            <person name="Cuomo C."/>
            <person name="Burger G."/>
            <person name="Gray M.W."/>
            <person name="Holland P.W.H."/>
            <person name="King N."/>
            <person name="Lang F.B.F."/>
            <person name="Roger A.J."/>
            <person name="Ruiz-Trillo I."/>
            <person name="Young S.K."/>
            <person name="Zeng Q."/>
            <person name="Gargeya S."/>
            <person name="Alvarado L."/>
            <person name="Berlin A."/>
            <person name="Chapman S.B."/>
            <person name="Chen Z."/>
            <person name="Freedman E."/>
            <person name="Gellesch M."/>
            <person name="Goldberg J."/>
            <person name="Griggs A."/>
            <person name="Gujja S."/>
            <person name="Heilman E."/>
            <person name="Heiman D."/>
            <person name="Howarth C."/>
            <person name="Mehta T."/>
            <person name="Neiman D."/>
            <person name="Pearson M."/>
            <person name="Roberts A."/>
            <person name="Saif S."/>
            <person name="Shea T."/>
            <person name="Shenoy N."/>
            <person name="Sisk P."/>
            <person name="Stolte C."/>
            <person name="Sykes S."/>
            <person name="White J."/>
            <person name="Yandava C."/>
            <person name="Haas B."/>
            <person name="Nusbaum C."/>
            <person name="Birren B."/>
        </authorList>
    </citation>
    <scope>NUCLEOTIDE SEQUENCE [LARGE SCALE GENOMIC DNA]</scope>
    <source>
        <strain evidence="3">ATCC 50818</strain>
    </source>
</reference>